<dbReference type="InParanoid" id="A0A4Q1BSC7"/>
<proteinExistence type="predicted"/>
<dbReference type="Proteomes" id="UP000289152">
    <property type="component" value="Unassembled WGS sequence"/>
</dbReference>
<feature type="domain" description="F-box" evidence="1">
    <location>
        <begin position="18"/>
        <end position="67"/>
    </location>
</feature>
<dbReference type="EMBL" id="SDIL01000013">
    <property type="protein sequence ID" value="RXK40931.1"/>
    <property type="molecule type" value="Genomic_DNA"/>
</dbReference>
<protein>
    <recommendedName>
        <fullName evidence="1">F-box domain-containing protein</fullName>
    </recommendedName>
</protein>
<dbReference type="VEuPathDB" id="FungiDB:TREMEDRAFT_60078"/>
<gene>
    <name evidence="2" type="ORF">M231_01779</name>
</gene>
<dbReference type="InterPro" id="IPR001810">
    <property type="entry name" value="F-box_dom"/>
</dbReference>
<organism evidence="2 3">
    <name type="scientific">Tremella mesenterica</name>
    <name type="common">Jelly fungus</name>
    <dbReference type="NCBI Taxonomy" id="5217"/>
    <lineage>
        <taxon>Eukaryota</taxon>
        <taxon>Fungi</taxon>
        <taxon>Dikarya</taxon>
        <taxon>Basidiomycota</taxon>
        <taxon>Agaricomycotina</taxon>
        <taxon>Tremellomycetes</taxon>
        <taxon>Tremellales</taxon>
        <taxon>Tremellaceae</taxon>
        <taxon>Tremella</taxon>
    </lineage>
</organism>
<accession>A0A4Q1BSC7</accession>
<dbReference type="PROSITE" id="PS50181">
    <property type="entry name" value="FBOX"/>
    <property type="match status" value="1"/>
</dbReference>
<evidence type="ECO:0000313" key="2">
    <source>
        <dbReference type="EMBL" id="RXK40931.1"/>
    </source>
</evidence>
<name>A0A4Q1BSC7_TREME</name>
<dbReference type="AlphaFoldDB" id="A0A4Q1BSC7"/>
<sequence length="240" mass="26875">MSTLPVRNKEDDQITSFALGLFALPAELQTRIFLYLSPDDLGVLSRCVEDLAGVEEDEYLRRVWFKKTAPSLLDFKLFSPLNCRPDPAELIRRGTLRGVAIISGVRSHGYWASESAVRLSRIHATLHLAHLRRSLAAALSPLTRPDHTSLHAQRILPSSSRRTSASISAMAYRLERQIAKDQVRRALLGRKVGRTLVEVMELSHGVWQEGERVREAICPSIRGKRVFFEGLARGQISGVV</sequence>
<dbReference type="OrthoDB" id="3219396at2759"/>
<dbReference type="STRING" id="5217.A0A4Q1BSC7"/>
<reference evidence="2 3" key="1">
    <citation type="submission" date="2016-06" db="EMBL/GenBank/DDBJ databases">
        <title>Evolution of pathogenesis and genome organization in the Tremellales.</title>
        <authorList>
            <person name="Cuomo C."/>
            <person name="Litvintseva A."/>
            <person name="Heitman J."/>
            <person name="Chen Y."/>
            <person name="Sun S."/>
            <person name="Springer D."/>
            <person name="Dromer F."/>
            <person name="Young S."/>
            <person name="Zeng Q."/>
            <person name="Chapman S."/>
            <person name="Gujja S."/>
            <person name="Saif S."/>
            <person name="Birren B."/>
        </authorList>
    </citation>
    <scope>NUCLEOTIDE SEQUENCE [LARGE SCALE GENOMIC DNA]</scope>
    <source>
        <strain evidence="2 3">ATCC 28783</strain>
    </source>
</reference>
<comment type="caution">
    <text evidence="2">The sequence shown here is derived from an EMBL/GenBank/DDBJ whole genome shotgun (WGS) entry which is preliminary data.</text>
</comment>
<keyword evidence="3" id="KW-1185">Reference proteome</keyword>
<evidence type="ECO:0000259" key="1">
    <source>
        <dbReference type="PROSITE" id="PS50181"/>
    </source>
</evidence>
<evidence type="ECO:0000313" key="3">
    <source>
        <dbReference type="Proteomes" id="UP000289152"/>
    </source>
</evidence>